<dbReference type="PANTHER" id="PTHR36849">
    <property type="entry name" value="CYTOPLASMIC PROTEIN-RELATED"/>
    <property type="match status" value="1"/>
</dbReference>
<accession>A0ABV7WW69</accession>
<dbReference type="EMBL" id="JBHRYD010000001">
    <property type="protein sequence ID" value="MFC3703553.1"/>
    <property type="molecule type" value="Genomic_DNA"/>
</dbReference>
<evidence type="ECO:0000313" key="2">
    <source>
        <dbReference type="Proteomes" id="UP001595613"/>
    </source>
</evidence>
<dbReference type="PANTHER" id="PTHR36849:SF1">
    <property type="entry name" value="CYTOPLASMIC PROTEIN"/>
    <property type="match status" value="1"/>
</dbReference>
<sequence>MTAGGVPAIKRAYLPASPDDGRRVLVDRLWPRGLHRDGAGIDEWIKEVAPSTGLRQWFGHDPARWEEFRRRYRAELAANPALERLRAMASRGKLTLIYGARDEAHNQARVLADYIAELEETGR</sequence>
<gene>
    <name evidence="1" type="ORF">ACFOOL_02130</name>
</gene>
<name>A0ABV7WW69_9HYPH</name>
<organism evidence="1 2">
    <name type="scientific">Devosia honganensis</name>
    <dbReference type="NCBI Taxonomy" id="1610527"/>
    <lineage>
        <taxon>Bacteria</taxon>
        <taxon>Pseudomonadati</taxon>
        <taxon>Pseudomonadota</taxon>
        <taxon>Alphaproteobacteria</taxon>
        <taxon>Hyphomicrobiales</taxon>
        <taxon>Devosiaceae</taxon>
        <taxon>Devosia</taxon>
    </lineage>
</organism>
<protein>
    <submittedName>
        <fullName evidence="1">DUF488 domain-containing protein</fullName>
    </submittedName>
</protein>
<evidence type="ECO:0000313" key="1">
    <source>
        <dbReference type="EMBL" id="MFC3703553.1"/>
    </source>
</evidence>
<keyword evidence="2" id="KW-1185">Reference proteome</keyword>
<dbReference type="InterPro" id="IPR052552">
    <property type="entry name" value="YeaO-like"/>
</dbReference>
<proteinExistence type="predicted"/>
<comment type="caution">
    <text evidence="1">The sequence shown here is derived from an EMBL/GenBank/DDBJ whole genome shotgun (WGS) entry which is preliminary data.</text>
</comment>
<dbReference type="RefSeq" id="WP_380094449.1">
    <property type="nucleotide sequence ID" value="NZ_JBHRYD010000001.1"/>
</dbReference>
<reference evidence="2" key="1">
    <citation type="journal article" date="2019" name="Int. J. Syst. Evol. Microbiol.">
        <title>The Global Catalogue of Microorganisms (GCM) 10K type strain sequencing project: providing services to taxonomists for standard genome sequencing and annotation.</title>
        <authorList>
            <consortium name="The Broad Institute Genomics Platform"/>
            <consortium name="The Broad Institute Genome Sequencing Center for Infectious Disease"/>
            <person name="Wu L."/>
            <person name="Ma J."/>
        </authorList>
    </citation>
    <scope>NUCLEOTIDE SEQUENCE [LARGE SCALE GENOMIC DNA]</scope>
    <source>
        <strain evidence="2">KCTC 42281</strain>
    </source>
</reference>
<dbReference type="Pfam" id="PF22752">
    <property type="entry name" value="DUF488-N3i"/>
    <property type="match status" value="1"/>
</dbReference>
<dbReference type="Proteomes" id="UP001595613">
    <property type="component" value="Unassembled WGS sequence"/>
</dbReference>